<proteinExistence type="predicted"/>
<gene>
    <name evidence="1" type="ORF">SLEP1_g9209</name>
</gene>
<comment type="caution">
    <text evidence="1">The sequence shown here is derived from an EMBL/GenBank/DDBJ whole genome shotgun (WGS) entry which is preliminary data.</text>
</comment>
<reference evidence="1 2" key="1">
    <citation type="journal article" date="2021" name="Commun. Biol.">
        <title>The genome of Shorea leprosula (Dipterocarpaceae) highlights the ecological relevance of drought in aseasonal tropical rainforests.</title>
        <authorList>
            <person name="Ng K.K.S."/>
            <person name="Kobayashi M.J."/>
            <person name="Fawcett J.A."/>
            <person name="Hatakeyama M."/>
            <person name="Paape T."/>
            <person name="Ng C.H."/>
            <person name="Ang C.C."/>
            <person name="Tnah L.H."/>
            <person name="Lee C.T."/>
            <person name="Nishiyama T."/>
            <person name="Sese J."/>
            <person name="O'Brien M.J."/>
            <person name="Copetti D."/>
            <person name="Mohd Noor M.I."/>
            <person name="Ong R.C."/>
            <person name="Putra M."/>
            <person name="Sireger I.Z."/>
            <person name="Indrioko S."/>
            <person name="Kosugi Y."/>
            <person name="Izuno A."/>
            <person name="Isagi Y."/>
            <person name="Lee S.L."/>
            <person name="Shimizu K.K."/>
        </authorList>
    </citation>
    <scope>NUCLEOTIDE SEQUENCE [LARGE SCALE GENOMIC DNA]</scope>
    <source>
        <strain evidence="1">214</strain>
    </source>
</reference>
<protein>
    <submittedName>
        <fullName evidence="1">Uncharacterized protein</fullName>
    </submittedName>
</protein>
<organism evidence="1 2">
    <name type="scientific">Rubroshorea leprosula</name>
    <dbReference type="NCBI Taxonomy" id="152421"/>
    <lineage>
        <taxon>Eukaryota</taxon>
        <taxon>Viridiplantae</taxon>
        <taxon>Streptophyta</taxon>
        <taxon>Embryophyta</taxon>
        <taxon>Tracheophyta</taxon>
        <taxon>Spermatophyta</taxon>
        <taxon>Magnoliopsida</taxon>
        <taxon>eudicotyledons</taxon>
        <taxon>Gunneridae</taxon>
        <taxon>Pentapetalae</taxon>
        <taxon>rosids</taxon>
        <taxon>malvids</taxon>
        <taxon>Malvales</taxon>
        <taxon>Dipterocarpaceae</taxon>
        <taxon>Rubroshorea</taxon>
    </lineage>
</organism>
<sequence>MIRSTRRRLECLGLVQRIGKEEKDFIDEAVCDLHGANSIKGGKGTLVPFNNLGSKGLQRIGKDGAHVYSDGVNTPFFVG</sequence>
<evidence type="ECO:0000313" key="2">
    <source>
        <dbReference type="Proteomes" id="UP001054252"/>
    </source>
</evidence>
<dbReference type="AlphaFoldDB" id="A0AAV5ICK8"/>
<dbReference type="Proteomes" id="UP001054252">
    <property type="component" value="Unassembled WGS sequence"/>
</dbReference>
<name>A0AAV5ICK8_9ROSI</name>
<keyword evidence="2" id="KW-1185">Reference proteome</keyword>
<evidence type="ECO:0000313" key="1">
    <source>
        <dbReference type="EMBL" id="GKU95911.1"/>
    </source>
</evidence>
<dbReference type="EMBL" id="BPVZ01000009">
    <property type="protein sequence ID" value="GKU95911.1"/>
    <property type="molecule type" value="Genomic_DNA"/>
</dbReference>
<accession>A0AAV5ICK8</accession>